<accession>A0A0G4IPN0</accession>
<dbReference type="CDD" id="cd14824">
    <property type="entry name" value="Longin"/>
    <property type="match status" value="1"/>
</dbReference>
<reference evidence="11 13" key="1">
    <citation type="submission" date="2015-02" db="EMBL/GenBank/DDBJ databases">
        <authorList>
            <person name="Chooi Y.-H."/>
        </authorList>
    </citation>
    <scope>NUCLEOTIDE SEQUENCE [LARGE SCALE GENOMIC DNA]</scope>
    <source>
        <strain evidence="11">E3</strain>
    </source>
</reference>
<keyword evidence="2" id="KW-0488">Methylation</keyword>
<evidence type="ECO:0000256" key="7">
    <source>
        <dbReference type="ARBA" id="ARBA00046278"/>
    </source>
</evidence>
<evidence type="ECO:0000259" key="10">
    <source>
        <dbReference type="PROSITE" id="PS50892"/>
    </source>
</evidence>
<dbReference type="InterPro" id="IPR042855">
    <property type="entry name" value="V_SNARE_CC"/>
</dbReference>
<keyword evidence="5" id="KW-0449">Lipoprotein</keyword>
<feature type="domain" description="Longin" evidence="9">
    <location>
        <begin position="9"/>
        <end position="131"/>
    </location>
</feature>
<protein>
    <recommendedName>
        <fullName evidence="15">V-SNARE coiled-coil homology domain-containing protein</fullName>
    </recommendedName>
</protein>
<sequence length="202" mass="22966">MKVLYAAVFLWRSDDESPLKLATAEDLSSFSFFERTTIREHLTFASRTTCQRTSAGVRQTVTLTDIPFVCHVHVRQDRMAGVVICDSEYPVRVAFSLIGRFMRAMDTEHANEWANVTADANLAIADMDADLKRYQNPENADKLTQVQKNLDDVKDIMHKNIEEILKRGETIDSLMAKSEDLTGISVAFYKGAKRNNQCCKMY</sequence>
<dbReference type="SUPFAM" id="SSF64356">
    <property type="entry name" value="SNARE-like"/>
    <property type="match status" value="1"/>
</dbReference>
<dbReference type="InterPro" id="IPR010908">
    <property type="entry name" value="Longin_dom"/>
</dbReference>
<dbReference type="PROSITE" id="PS50859">
    <property type="entry name" value="LONGIN"/>
    <property type="match status" value="1"/>
</dbReference>
<dbReference type="Pfam" id="PF13774">
    <property type="entry name" value="Longin"/>
    <property type="match status" value="1"/>
</dbReference>
<gene>
    <name evidence="11" type="ORF">PBRA_005725</name>
    <name evidence="12" type="ORF">PLBR_LOCUS8313</name>
</gene>
<keyword evidence="8" id="KW-0175">Coiled coil</keyword>
<dbReference type="SUPFAM" id="SSF58038">
    <property type="entry name" value="SNARE fusion complex"/>
    <property type="match status" value="1"/>
</dbReference>
<evidence type="ECO:0000313" key="11">
    <source>
        <dbReference type="EMBL" id="CEO97121.1"/>
    </source>
</evidence>
<dbReference type="GO" id="GO:0005794">
    <property type="term" value="C:Golgi apparatus"/>
    <property type="evidence" value="ECO:0007669"/>
    <property type="project" value="TreeGrafter"/>
</dbReference>
<comment type="subcellular location">
    <subcellularLocation>
        <location evidence="7">Endomembrane system</location>
        <topology evidence="7">Lipid-anchor</topology>
        <orientation evidence="7">Cytoplasmic side</orientation>
    </subcellularLocation>
</comment>
<dbReference type="GO" id="GO:0005484">
    <property type="term" value="F:SNAP receptor activity"/>
    <property type="evidence" value="ECO:0007669"/>
    <property type="project" value="TreeGrafter"/>
</dbReference>
<evidence type="ECO:0000256" key="8">
    <source>
        <dbReference type="PROSITE-ProRule" id="PRU00290"/>
    </source>
</evidence>
<dbReference type="Proteomes" id="UP000039324">
    <property type="component" value="Unassembled WGS sequence"/>
</dbReference>
<dbReference type="Pfam" id="PF00957">
    <property type="entry name" value="Synaptobrevin"/>
    <property type="match status" value="1"/>
</dbReference>
<evidence type="ECO:0000259" key="9">
    <source>
        <dbReference type="PROSITE" id="PS50859"/>
    </source>
</evidence>
<feature type="domain" description="V-SNARE coiled-coil homology" evidence="10">
    <location>
        <begin position="142"/>
        <end position="202"/>
    </location>
</feature>
<dbReference type="PROSITE" id="PS50892">
    <property type="entry name" value="V_SNARE"/>
    <property type="match status" value="1"/>
</dbReference>
<evidence type="ECO:0000256" key="6">
    <source>
        <dbReference type="ARBA" id="ARBA00023289"/>
    </source>
</evidence>
<evidence type="ECO:0000313" key="12">
    <source>
        <dbReference type="EMBL" id="SPR01098.1"/>
    </source>
</evidence>
<keyword evidence="12" id="KW-0496">Mitochondrion</keyword>
<evidence type="ECO:0000256" key="5">
    <source>
        <dbReference type="ARBA" id="ARBA00023288"/>
    </source>
</evidence>
<dbReference type="OrthoDB" id="27923at2759"/>
<dbReference type="SMART" id="SM01270">
    <property type="entry name" value="Longin"/>
    <property type="match status" value="1"/>
</dbReference>
<evidence type="ECO:0008006" key="15">
    <source>
        <dbReference type="Google" id="ProtNLM"/>
    </source>
</evidence>
<evidence type="ECO:0000313" key="13">
    <source>
        <dbReference type="Proteomes" id="UP000039324"/>
    </source>
</evidence>
<dbReference type="OMA" id="HYIGIIR"/>
<reference evidence="12 14" key="2">
    <citation type="submission" date="2018-03" db="EMBL/GenBank/DDBJ databases">
        <authorList>
            <person name="Fogelqvist J."/>
        </authorList>
    </citation>
    <scope>NUCLEOTIDE SEQUENCE [LARGE SCALE GENOMIC DNA]</scope>
</reference>
<dbReference type="EMBL" id="CDSF01000078">
    <property type="protein sequence ID" value="CEO97121.1"/>
    <property type="molecule type" value="Genomic_DNA"/>
</dbReference>
<dbReference type="AlphaFoldDB" id="A0A0G4IPN0"/>
<organism evidence="11 13">
    <name type="scientific">Plasmodiophora brassicae</name>
    <name type="common">Clubroot disease agent</name>
    <dbReference type="NCBI Taxonomy" id="37360"/>
    <lineage>
        <taxon>Eukaryota</taxon>
        <taxon>Sar</taxon>
        <taxon>Rhizaria</taxon>
        <taxon>Endomyxa</taxon>
        <taxon>Phytomyxea</taxon>
        <taxon>Plasmodiophorida</taxon>
        <taxon>Plasmodiophoridae</taxon>
        <taxon>Plasmodiophora</taxon>
    </lineage>
</organism>
<dbReference type="Gene3D" id="1.20.5.110">
    <property type="match status" value="1"/>
</dbReference>
<dbReference type="Gene3D" id="3.30.450.50">
    <property type="entry name" value="Longin domain"/>
    <property type="match status" value="1"/>
</dbReference>
<dbReference type="PANTHER" id="PTHR45806">
    <property type="entry name" value="SYNAPTOBREVIN HOMOLOG YKT6"/>
    <property type="match status" value="1"/>
</dbReference>
<keyword evidence="6" id="KW-0636">Prenylation</keyword>
<proteinExistence type="inferred from homology"/>
<dbReference type="InterPro" id="IPR011012">
    <property type="entry name" value="Longin-like_dom_sf"/>
</dbReference>
<dbReference type="EMBL" id="OVEO01000016">
    <property type="protein sequence ID" value="SPR01098.1"/>
    <property type="molecule type" value="Genomic_DNA"/>
</dbReference>
<dbReference type="PANTHER" id="PTHR45806:SF1">
    <property type="entry name" value="SYNAPTOBREVIN HOMOLOG YKT6"/>
    <property type="match status" value="1"/>
</dbReference>
<geneLocation type="mitochondrion" evidence="12"/>
<dbReference type="GO" id="GO:0006888">
    <property type="term" value="P:endoplasmic reticulum to Golgi vesicle-mediated transport"/>
    <property type="evidence" value="ECO:0007669"/>
    <property type="project" value="TreeGrafter"/>
</dbReference>
<evidence type="ECO:0000256" key="4">
    <source>
        <dbReference type="ARBA" id="ARBA00023139"/>
    </source>
</evidence>
<keyword evidence="13" id="KW-1185">Reference proteome</keyword>
<evidence type="ECO:0000313" key="14">
    <source>
        <dbReference type="Proteomes" id="UP000290189"/>
    </source>
</evidence>
<name>A0A0G4IPN0_PLABS</name>
<evidence type="ECO:0000256" key="2">
    <source>
        <dbReference type="ARBA" id="ARBA00022481"/>
    </source>
</evidence>
<keyword evidence="3" id="KW-0472">Membrane</keyword>
<comment type="similarity">
    <text evidence="1">Belongs to the synaptobrevin family.</text>
</comment>
<evidence type="ECO:0000256" key="1">
    <source>
        <dbReference type="ARBA" id="ARBA00008025"/>
    </source>
</evidence>
<dbReference type="STRING" id="37360.A0A0G4IPN0"/>
<evidence type="ECO:0000256" key="3">
    <source>
        <dbReference type="ARBA" id="ARBA00023136"/>
    </source>
</evidence>
<dbReference type="Proteomes" id="UP000290189">
    <property type="component" value="Unassembled WGS sequence"/>
</dbReference>
<keyword evidence="4" id="KW-0564">Palmitate</keyword>